<evidence type="ECO:0000256" key="1">
    <source>
        <dbReference type="ARBA" id="ARBA00001964"/>
    </source>
</evidence>
<reference evidence="6" key="1">
    <citation type="submission" date="2025-08" db="UniProtKB">
        <authorList>
            <consortium name="RefSeq"/>
        </authorList>
    </citation>
    <scope>IDENTIFICATION</scope>
</reference>
<protein>
    <submittedName>
        <fullName evidence="6">Pyruvate dehydrogenase E1 component subunit alpha-3, chloroplastic-like</fullName>
    </submittedName>
</protein>
<organism evidence="5 6">
    <name type="scientific">Dioscorea cayennensis subsp. rotundata</name>
    <name type="common">White Guinea yam</name>
    <name type="synonym">Dioscorea rotundata</name>
    <dbReference type="NCBI Taxonomy" id="55577"/>
    <lineage>
        <taxon>Eukaryota</taxon>
        <taxon>Viridiplantae</taxon>
        <taxon>Streptophyta</taxon>
        <taxon>Embryophyta</taxon>
        <taxon>Tracheophyta</taxon>
        <taxon>Spermatophyta</taxon>
        <taxon>Magnoliopsida</taxon>
        <taxon>Liliopsida</taxon>
        <taxon>Dioscoreales</taxon>
        <taxon>Dioscoreaceae</taxon>
        <taxon>Dioscorea</taxon>
    </lineage>
</organism>
<dbReference type="InterPro" id="IPR001017">
    <property type="entry name" value="DH_E1"/>
</dbReference>
<proteinExistence type="predicted"/>
<feature type="domain" description="Dehydrogenase E1 component" evidence="4">
    <location>
        <begin position="102"/>
        <end position="220"/>
    </location>
</feature>
<keyword evidence="3" id="KW-0786">Thiamine pyrophosphate</keyword>
<evidence type="ECO:0000256" key="2">
    <source>
        <dbReference type="ARBA" id="ARBA00023002"/>
    </source>
</evidence>
<dbReference type="RefSeq" id="XP_039135733.1">
    <property type="nucleotide sequence ID" value="XM_039279799.1"/>
</dbReference>
<dbReference type="InterPro" id="IPR029061">
    <property type="entry name" value="THDP-binding"/>
</dbReference>
<sequence>MEFLPPYFEHIQFQQYQHCQQGSRSVHEYTAEFMRLAKRNNLLKLEGQQVARYPKVQAITLMLGDSESHAIGLRRRITRRFIDTRPKMRVISRDEGLDLYEDMVLERSFEDMCAQMYYRGKMFGFVHLYNGQETVSTGFIRLLEKKDSVVNMYHDHVHKLSKGVPVREVMAELFGKTGGCCHGQGGSMHMFSTEHGVLVGFAFIGKGITVATGAAFSSRYFPFHVSL</sequence>
<dbReference type="Proteomes" id="UP001515500">
    <property type="component" value="Chromosome 12"/>
</dbReference>
<comment type="cofactor">
    <cofactor evidence="1">
        <name>thiamine diphosphate</name>
        <dbReference type="ChEBI" id="CHEBI:58937"/>
    </cofactor>
</comment>
<dbReference type="SUPFAM" id="SSF52518">
    <property type="entry name" value="Thiamin diphosphate-binding fold (THDP-binding)"/>
    <property type="match status" value="1"/>
</dbReference>
<evidence type="ECO:0000313" key="6">
    <source>
        <dbReference type="RefSeq" id="XP_039135733.1"/>
    </source>
</evidence>
<dbReference type="PANTHER" id="PTHR11516:SF60">
    <property type="entry name" value="PYRUVATE DEHYDROGENASE E1 COMPONENT SUBUNIT ALPHA"/>
    <property type="match status" value="1"/>
</dbReference>
<evidence type="ECO:0000313" key="5">
    <source>
        <dbReference type="Proteomes" id="UP001515500"/>
    </source>
</evidence>
<dbReference type="InterPro" id="IPR050642">
    <property type="entry name" value="PDH_E1_Alpha_Subunit"/>
</dbReference>
<dbReference type="GO" id="GO:0006086">
    <property type="term" value="P:pyruvate decarboxylation to acetyl-CoA"/>
    <property type="evidence" value="ECO:0007669"/>
    <property type="project" value="TreeGrafter"/>
</dbReference>
<keyword evidence="2" id="KW-0560">Oxidoreductase</keyword>
<name>A0AB40C9E2_DIOCR</name>
<dbReference type="PANTHER" id="PTHR11516">
    <property type="entry name" value="PYRUVATE DEHYDROGENASE E1 COMPONENT, ALPHA SUBUNIT BACTERIAL AND ORGANELLAR"/>
    <property type="match status" value="1"/>
</dbReference>
<dbReference type="GeneID" id="120273156"/>
<keyword evidence="5" id="KW-1185">Reference proteome</keyword>
<accession>A0AB40C9E2</accession>
<evidence type="ECO:0000256" key="3">
    <source>
        <dbReference type="ARBA" id="ARBA00023052"/>
    </source>
</evidence>
<dbReference type="AlphaFoldDB" id="A0AB40C9E2"/>
<gene>
    <name evidence="6" type="primary">LOC120273156</name>
</gene>
<dbReference type="Pfam" id="PF00676">
    <property type="entry name" value="E1_dh"/>
    <property type="match status" value="1"/>
</dbReference>
<dbReference type="Gene3D" id="3.40.50.970">
    <property type="match status" value="1"/>
</dbReference>
<evidence type="ECO:0000259" key="4">
    <source>
        <dbReference type="Pfam" id="PF00676"/>
    </source>
</evidence>
<dbReference type="GO" id="GO:0004739">
    <property type="term" value="F:pyruvate dehydrogenase (acetyl-transferring) activity"/>
    <property type="evidence" value="ECO:0007669"/>
    <property type="project" value="TreeGrafter"/>
</dbReference>